<reference evidence="8 9" key="1">
    <citation type="journal article" date="2018" name="Nat. Ecol. Evol.">
        <title>Shark genomes provide insights into elasmobranch evolution and the origin of vertebrates.</title>
        <authorList>
            <person name="Hara Y"/>
            <person name="Yamaguchi K"/>
            <person name="Onimaru K"/>
            <person name="Kadota M"/>
            <person name="Koyanagi M"/>
            <person name="Keeley SD"/>
            <person name="Tatsumi K"/>
            <person name="Tanaka K"/>
            <person name="Motone F"/>
            <person name="Kageyama Y"/>
            <person name="Nozu R"/>
            <person name="Adachi N"/>
            <person name="Nishimura O"/>
            <person name="Nakagawa R"/>
            <person name="Tanegashima C"/>
            <person name="Kiyatake I"/>
            <person name="Matsumoto R"/>
            <person name="Murakumo K"/>
            <person name="Nishida K"/>
            <person name="Terakita A"/>
            <person name="Kuratani S"/>
            <person name="Sato K"/>
            <person name="Hyodo S Kuraku.S."/>
        </authorList>
    </citation>
    <scope>NUCLEOTIDE SEQUENCE [LARGE SCALE GENOMIC DNA]</scope>
</reference>
<dbReference type="EMBL" id="BFAA01003061">
    <property type="protein sequence ID" value="GCB67884.1"/>
    <property type="molecule type" value="Genomic_DNA"/>
</dbReference>
<gene>
    <name evidence="8" type="ORF">scyTo_0008139</name>
</gene>
<feature type="transmembrane region" description="Helical" evidence="7">
    <location>
        <begin position="56"/>
        <end position="76"/>
    </location>
</feature>
<keyword evidence="3 7" id="KW-0812">Transmembrane</keyword>
<dbReference type="PANTHER" id="PTHR16932">
    <property type="entry name" value="INTERFERON ALPHA-INDUCIBLE PROTEIN 27"/>
    <property type="match status" value="1"/>
</dbReference>
<dbReference type="GO" id="GO:0097193">
    <property type="term" value="P:intrinsic apoptotic signaling pathway"/>
    <property type="evidence" value="ECO:0007669"/>
    <property type="project" value="TreeGrafter"/>
</dbReference>
<dbReference type="GO" id="GO:0031966">
    <property type="term" value="C:mitochondrial membrane"/>
    <property type="evidence" value="ECO:0007669"/>
    <property type="project" value="TreeGrafter"/>
</dbReference>
<dbReference type="STRING" id="75743.A0A401P432"/>
<proteinExistence type="inferred from homology"/>
<name>A0A401P432_SCYTO</name>
<dbReference type="OrthoDB" id="9948818at2759"/>
<feature type="transmembrane region" description="Helical" evidence="7">
    <location>
        <begin position="96"/>
        <end position="117"/>
    </location>
</feature>
<keyword evidence="5 7" id="KW-0472">Membrane</keyword>
<dbReference type="InterPro" id="IPR009311">
    <property type="entry name" value="IFI6/IFI27-like"/>
</dbReference>
<comment type="subcellular location">
    <subcellularLocation>
        <location evidence="1">Membrane</location>
        <topology evidence="1">Multi-pass membrane protein</topology>
    </subcellularLocation>
</comment>
<evidence type="ECO:0000256" key="3">
    <source>
        <dbReference type="ARBA" id="ARBA00022692"/>
    </source>
</evidence>
<evidence type="ECO:0000256" key="1">
    <source>
        <dbReference type="ARBA" id="ARBA00004141"/>
    </source>
</evidence>
<dbReference type="GO" id="GO:0001836">
    <property type="term" value="P:release of cytochrome c from mitochondria"/>
    <property type="evidence" value="ECO:0007669"/>
    <property type="project" value="TreeGrafter"/>
</dbReference>
<evidence type="ECO:0008006" key="10">
    <source>
        <dbReference type="Google" id="ProtNLM"/>
    </source>
</evidence>
<accession>A0A401P432</accession>
<feature type="region of interest" description="Disordered" evidence="6">
    <location>
        <begin position="1"/>
        <end position="32"/>
    </location>
</feature>
<sequence>MNRRRRAHFPHPTSSPVPDHKQTSSKTTIGSPDCFHTRKTQSCVTLIQDYCHITAAMFRGTLSFFITYLLFSSTFATTDPPLDEDDSCGFIDALPYIVTGGGVAVFAGPAFLAALGFTPQGIAATSIGAAMMKIGAWWNGGGVAAGGLVATFQSLGAKAGTSSLGWLGAKAGYHYHKYVVCEKHQKSTSTDAH</sequence>
<organism evidence="8 9">
    <name type="scientific">Scyliorhinus torazame</name>
    <name type="common">Cloudy catshark</name>
    <name type="synonym">Catulus torazame</name>
    <dbReference type="NCBI Taxonomy" id="75743"/>
    <lineage>
        <taxon>Eukaryota</taxon>
        <taxon>Metazoa</taxon>
        <taxon>Chordata</taxon>
        <taxon>Craniata</taxon>
        <taxon>Vertebrata</taxon>
        <taxon>Chondrichthyes</taxon>
        <taxon>Elasmobranchii</taxon>
        <taxon>Galeomorphii</taxon>
        <taxon>Galeoidea</taxon>
        <taxon>Carcharhiniformes</taxon>
        <taxon>Scyliorhinidae</taxon>
        <taxon>Scyliorhinus</taxon>
    </lineage>
</organism>
<dbReference type="PANTHER" id="PTHR16932:SF25">
    <property type="entry name" value="INTERFERON ALPHA-INDUCIBLE PROTEIN 6"/>
    <property type="match status" value="1"/>
</dbReference>
<evidence type="ECO:0000256" key="2">
    <source>
        <dbReference type="ARBA" id="ARBA00007262"/>
    </source>
</evidence>
<protein>
    <recommendedName>
        <fullName evidence="10">Interferon alpha-inducible protein 6</fullName>
    </recommendedName>
</protein>
<dbReference type="AlphaFoldDB" id="A0A401P432"/>
<evidence type="ECO:0000256" key="4">
    <source>
        <dbReference type="ARBA" id="ARBA00022989"/>
    </source>
</evidence>
<evidence type="ECO:0000256" key="5">
    <source>
        <dbReference type="ARBA" id="ARBA00023136"/>
    </source>
</evidence>
<evidence type="ECO:0000313" key="9">
    <source>
        <dbReference type="Proteomes" id="UP000288216"/>
    </source>
</evidence>
<dbReference type="Gene3D" id="6.10.110.10">
    <property type="match status" value="1"/>
</dbReference>
<dbReference type="Pfam" id="PF06140">
    <property type="entry name" value="Ifi-6-16"/>
    <property type="match status" value="1"/>
</dbReference>
<evidence type="ECO:0000256" key="6">
    <source>
        <dbReference type="SAM" id="MobiDB-lite"/>
    </source>
</evidence>
<evidence type="ECO:0000313" key="8">
    <source>
        <dbReference type="EMBL" id="GCB67884.1"/>
    </source>
</evidence>
<keyword evidence="4 7" id="KW-1133">Transmembrane helix</keyword>
<comment type="similarity">
    <text evidence="2">Belongs to the IFI6/IFI27 family.</text>
</comment>
<comment type="caution">
    <text evidence="8">The sequence shown here is derived from an EMBL/GenBank/DDBJ whole genome shotgun (WGS) entry which is preliminary data.</text>
</comment>
<keyword evidence="9" id="KW-1185">Reference proteome</keyword>
<evidence type="ECO:0000256" key="7">
    <source>
        <dbReference type="SAM" id="Phobius"/>
    </source>
</evidence>
<dbReference type="InterPro" id="IPR038213">
    <property type="entry name" value="IFI6/IFI27-like_sf"/>
</dbReference>
<dbReference type="Proteomes" id="UP000288216">
    <property type="component" value="Unassembled WGS sequence"/>
</dbReference>